<evidence type="ECO:0000256" key="2">
    <source>
        <dbReference type="SAM" id="SignalP"/>
    </source>
</evidence>
<organism evidence="3 4">
    <name type="scientific">Amphibalanus amphitrite</name>
    <name type="common">Striped barnacle</name>
    <name type="synonym">Balanus amphitrite</name>
    <dbReference type="NCBI Taxonomy" id="1232801"/>
    <lineage>
        <taxon>Eukaryota</taxon>
        <taxon>Metazoa</taxon>
        <taxon>Ecdysozoa</taxon>
        <taxon>Arthropoda</taxon>
        <taxon>Crustacea</taxon>
        <taxon>Multicrustacea</taxon>
        <taxon>Cirripedia</taxon>
        <taxon>Thoracica</taxon>
        <taxon>Thoracicalcarea</taxon>
        <taxon>Balanomorpha</taxon>
        <taxon>Balanoidea</taxon>
        <taxon>Balanidae</taxon>
        <taxon>Amphibalaninae</taxon>
        <taxon>Amphibalanus</taxon>
    </lineage>
</organism>
<dbReference type="Proteomes" id="UP000440578">
    <property type="component" value="Unassembled WGS sequence"/>
</dbReference>
<gene>
    <name evidence="3" type="ORF">FJT64_023020</name>
</gene>
<accession>A0A6A4WRT4</accession>
<dbReference type="Pfam" id="PF00379">
    <property type="entry name" value="Chitin_bind_4"/>
    <property type="match status" value="1"/>
</dbReference>
<dbReference type="PROSITE" id="PS51155">
    <property type="entry name" value="CHIT_BIND_RR_2"/>
    <property type="match status" value="1"/>
</dbReference>
<dbReference type="OrthoDB" id="6378648at2759"/>
<keyword evidence="2" id="KW-0732">Signal</keyword>
<evidence type="ECO:0000256" key="1">
    <source>
        <dbReference type="PROSITE-ProRule" id="PRU00497"/>
    </source>
</evidence>
<name>A0A6A4WRT4_AMPAM</name>
<dbReference type="PANTHER" id="PTHR15665">
    <property type="entry name" value="ASTEROID PROTEIN"/>
    <property type="match status" value="1"/>
</dbReference>
<dbReference type="PANTHER" id="PTHR15665:SF1">
    <property type="entry name" value="PROTEIN ASTEROID HOMOLOG 1"/>
    <property type="match status" value="1"/>
</dbReference>
<sequence length="649" mass="70655">MQLIILSALVAAAVASTAPGDYSIPNYSYGHSTTDPHSGIDNHVQETRLGDRTEGSYSTLLPDGRRQIVTYWVDGNSGYNARVTYEGVAHHPPATRGGAVQGAVVHDAAHGAVSAGAGAIHEGAIHGGAIHGGTIQGGAIQGGAIRGGAFRGAFGGVGQGQLAGGPGVGNFGHGGYGYQGSGISPVVLLHDELPVRLGISRVSVEFDSDFIQDSYKDHGFRLTEALTSQLLYKNIFLQVLRRLEIPHIVCLNDATAEFTALARKLDCPIMGIQNKYLTQNIVAVKVPRKRAVLQLRHSPPGQKGFYMPCEVFHPERFLKKFDISVEMLPLVSTIPGTGPHPPALFDAFFEKLEELLHSVEREQFRRLDLLMRWLSDQDSIETALKEARLSALLGAPTQPLVLLGTVHRGENHQLLASCTWRAPLLERVLLGGEQSRLRAALSTLQLRPNTLDALPELLRLPAAALVEWRRVTTPRSGRRQVRAVLLTLLAMTPADTPPSALGLSASAAAEWRARAWPWRFAQPSRGRTDRKAMHLQNELQDVYKTVLSVNEVLDQPLQQLDVVDTIHVPMTTLFGFASSGDAITEPEGEVMSLVDAVADTVEEEVRWWLNNGRQESGSAGGVSPHRAHCRTRSCNVLSWFPLVDLQFRF</sequence>
<feature type="signal peptide" evidence="2">
    <location>
        <begin position="1"/>
        <end position="15"/>
    </location>
</feature>
<dbReference type="InterPro" id="IPR000618">
    <property type="entry name" value="Insect_cuticle"/>
</dbReference>
<feature type="chain" id="PRO_5025362357" evidence="2">
    <location>
        <begin position="16"/>
        <end position="649"/>
    </location>
</feature>
<dbReference type="AlphaFoldDB" id="A0A6A4WRT4"/>
<dbReference type="GO" id="GO:0042302">
    <property type="term" value="F:structural constituent of cuticle"/>
    <property type="evidence" value="ECO:0007669"/>
    <property type="project" value="UniProtKB-UniRule"/>
</dbReference>
<comment type="caution">
    <text evidence="3">The sequence shown here is derived from an EMBL/GenBank/DDBJ whole genome shotgun (WGS) entry which is preliminary data.</text>
</comment>
<evidence type="ECO:0000313" key="3">
    <source>
        <dbReference type="EMBL" id="KAF0305342.1"/>
    </source>
</evidence>
<keyword evidence="4" id="KW-1185">Reference proteome</keyword>
<protein>
    <submittedName>
        <fullName evidence="3">Cuticle protein 19</fullName>
    </submittedName>
</protein>
<dbReference type="EMBL" id="VIIS01000760">
    <property type="protein sequence ID" value="KAF0305342.1"/>
    <property type="molecule type" value="Genomic_DNA"/>
</dbReference>
<evidence type="ECO:0000313" key="4">
    <source>
        <dbReference type="Proteomes" id="UP000440578"/>
    </source>
</evidence>
<keyword evidence="1" id="KW-0193">Cuticle</keyword>
<reference evidence="3 4" key="1">
    <citation type="submission" date="2019-07" db="EMBL/GenBank/DDBJ databases">
        <title>Draft genome assembly of a fouling barnacle, Amphibalanus amphitrite (Darwin, 1854): The first reference genome for Thecostraca.</title>
        <authorList>
            <person name="Kim W."/>
        </authorList>
    </citation>
    <scope>NUCLEOTIDE SEQUENCE [LARGE SCALE GENOMIC DNA]</scope>
    <source>
        <strain evidence="3">SNU_AA5</strain>
        <tissue evidence="3">Soma without cirri and trophi</tissue>
    </source>
</reference>
<proteinExistence type="predicted"/>
<dbReference type="InterPro" id="IPR026832">
    <property type="entry name" value="Asteroid"/>
</dbReference>